<evidence type="ECO:0000256" key="3">
    <source>
        <dbReference type="ARBA" id="ARBA00022692"/>
    </source>
</evidence>
<reference evidence="10 11" key="1">
    <citation type="submission" date="2018-01" db="EMBL/GenBank/DDBJ databases">
        <title>Complete genome sequences of the type strains of Marinobacter flavimaris and Marinobacter maroccanus.</title>
        <authorList>
            <person name="Palau M."/>
            <person name="Boujida N."/>
            <person name="Manresa A."/>
            <person name="Minana-Galbis D."/>
        </authorList>
    </citation>
    <scope>NUCLEOTIDE SEQUENCE [LARGE SCALE GENOMIC DNA]</scope>
    <source>
        <strain evidence="10 11">N4</strain>
    </source>
</reference>
<keyword evidence="6" id="KW-0175">Coiled coil</keyword>
<keyword evidence="5 7" id="KW-0472">Membrane</keyword>
<evidence type="ECO:0000256" key="1">
    <source>
        <dbReference type="ARBA" id="ARBA00004651"/>
    </source>
</evidence>
<dbReference type="RefSeq" id="WP_104320260.1">
    <property type="nucleotide sequence ID" value="NZ_PSSX01000001.1"/>
</dbReference>
<protein>
    <submittedName>
        <fullName evidence="10">LPS O-antigen length regulator</fullName>
    </submittedName>
</protein>
<feature type="transmembrane region" description="Helical" evidence="7">
    <location>
        <begin position="281"/>
        <end position="305"/>
    </location>
</feature>
<dbReference type="PANTHER" id="PTHR32309:SF13">
    <property type="entry name" value="FERRIC ENTEROBACTIN TRANSPORT PROTEIN FEPE"/>
    <property type="match status" value="1"/>
</dbReference>
<evidence type="ECO:0000256" key="2">
    <source>
        <dbReference type="ARBA" id="ARBA00022475"/>
    </source>
</evidence>
<keyword evidence="3 7" id="KW-0812">Transmembrane</keyword>
<evidence type="ECO:0000313" key="10">
    <source>
        <dbReference type="EMBL" id="PPI86004.1"/>
    </source>
</evidence>
<evidence type="ECO:0000256" key="6">
    <source>
        <dbReference type="SAM" id="Coils"/>
    </source>
</evidence>
<evidence type="ECO:0000256" key="7">
    <source>
        <dbReference type="SAM" id="Phobius"/>
    </source>
</evidence>
<dbReference type="PANTHER" id="PTHR32309">
    <property type="entry name" value="TYROSINE-PROTEIN KINASE"/>
    <property type="match status" value="1"/>
</dbReference>
<feature type="domain" description="Polysaccharide chain length determinant N-terminal" evidence="8">
    <location>
        <begin position="13"/>
        <end position="112"/>
    </location>
</feature>
<sequence length="315" mass="35303">MNQGTEQQHYPDDEIDLRDLFLTLWRGKWIVILTTIVFAAAGVGYALNKPNIYKTSVLVAPAQEDGGLSGLAGQFGGLASLAGINLGGGGSNQIVIAKEVMQSRAFLTGFFQRHDMEIPLMAVEGWNEKTGDWVYDRDKYNPETGEWLPYSDGETHKPTDWEMVEVFREDHFGVSENKDTGMITVSVQHYSPILAKEWAEKLMEDINEYMRKQDVEEAEARIEYLEEKLNEITIAGMQQVFYQLIESETRTVMLANAQKEYVFKTIDPAVIPEEKSEPKRALMTIGATAFGLMLGVCIVLVRAFIGNGQQEEGCA</sequence>
<feature type="domain" description="Tyrosine-protein kinase G-rich" evidence="9">
    <location>
        <begin position="238"/>
        <end position="303"/>
    </location>
</feature>
<evidence type="ECO:0000259" key="8">
    <source>
        <dbReference type="Pfam" id="PF02706"/>
    </source>
</evidence>
<dbReference type="InterPro" id="IPR003856">
    <property type="entry name" value="LPS_length_determ_N"/>
</dbReference>
<dbReference type="GO" id="GO:0005886">
    <property type="term" value="C:plasma membrane"/>
    <property type="evidence" value="ECO:0007669"/>
    <property type="project" value="UniProtKB-SubCell"/>
</dbReference>
<dbReference type="GO" id="GO:0004713">
    <property type="term" value="F:protein tyrosine kinase activity"/>
    <property type="evidence" value="ECO:0007669"/>
    <property type="project" value="TreeGrafter"/>
</dbReference>
<dbReference type="Pfam" id="PF13807">
    <property type="entry name" value="GNVR"/>
    <property type="match status" value="1"/>
</dbReference>
<dbReference type="AlphaFoldDB" id="A0A2S5ZFL9"/>
<comment type="subcellular location">
    <subcellularLocation>
        <location evidence="1">Cell membrane</location>
        <topology evidence="1">Multi-pass membrane protein</topology>
    </subcellularLocation>
</comment>
<dbReference type="InterPro" id="IPR032807">
    <property type="entry name" value="GNVR"/>
</dbReference>
<comment type="caution">
    <text evidence="10">The sequence shown here is derived from an EMBL/GenBank/DDBJ whole genome shotgun (WGS) entry which is preliminary data.</text>
</comment>
<dbReference type="Proteomes" id="UP000239917">
    <property type="component" value="Unassembled WGS sequence"/>
</dbReference>
<evidence type="ECO:0000256" key="4">
    <source>
        <dbReference type="ARBA" id="ARBA00022989"/>
    </source>
</evidence>
<evidence type="ECO:0000313" key="11">
    <source>
        <dbReference type="Proteomes" id="UP000239917"/>
    </source>
</evidence>
<keyword evidence="11" id="KW-1185">Reference proteome</keyword>
<name>A0A2S5ZFL9_9GAMM</name>
<evidence type="ECO:0000259" key="9">
    <source>
        <dbReference type="Pfam" id="PF13807"/>
    </source>
</evidence>
<dbReference type="Pfam" id="PF02706">
    <property type="entry name" value="Wzz"/>
    <property type="match status" value="1"/>
</dbReference>
<gene>
    <name evidence="10" type="ORF">KEHDKFFH_01400</name>
</gene>
<keyword evidence="4 7" id="KW-1133">Transmembrane helix</keyword>
<accession>A0A2S5ZFL9</accession>
<dbReference type="EMBL" id="PSSX01000001">
    <property type="protein sequence ID" value="PPI86004.1"/>
    <property type="molecule type" value="Genomic_DNA"/>
</dbReference>
<feature type="transmembrane region" description="Helical" evidence="7">
    <location>
        <begin position="29"/>
        <end position="47"/>
    </location>
</feature>
<dbReference type="InterPro" id="IPR050445">
    <property type="entry name" value="Bact_polysacc_biosynth/exp"/>
</dbReference>
<feature type="coiled-coil region" evidence="6">
    <location>
        <begin position="199"/>
        <end position="235"/>
    </location>
</feature>
<keyword evidence="2" id="KW-1003">Cell membrane</keyword>
<proteinExistence type="predicted"/>
<organism evidence="10 11">
    <name type="scientific">Marinobacter maroccanus</name>
    <dbReference type="NCBI Taxonomy" id="2055143"/>
    <lineage>
        <taxon>Bacteria</taxon>
        <taxon>Pseudomonadati</taxon>
        <taxon>Pseudomonadota</taxon>
        <taxon>Gammaproteobacteria</taxon>
        <taxon>Pseudomonadales</taxon>
        <taxon>Marinobacteraceae</taxon>
        <taxon>Marinobacter</taxon>
    </lineage>
</organism>
<evidence type="ECO:0000256" key="5">
    <source>
        <dbReference type="ARBA" id="ARBA00023136"/>
    </source>
</evidence>
<dbReference type="OrthoDB" id="9775724at2"/>